<dbReference type="PANTHER" id="PTHR21228">
    <property type="entry name" value="FAST LEU-RICH DOMAIN-CONTAINING"/>
    <property type="match status" value="1"/>
</dbReference>
<dbReference type="SUPFAM" id="SSF48371">
    <property type="entry name" value="ARM repeat"/>
    <property type="match status" value="1"/>
</dbReference>
<dbReference type="GO" id="GO:0035770">
    <property type="term" value="C:ribonucleoprotein granule"/>
    <property type="evidence" value="ECO:0007669"/>
    <property type="project" value="TreeGrafter"/>
</dbReference>
<dbReference type="AlphaFoldDB" id="A0AAW1PUX1"/>
<organism evidence="3 4">
    <name type="scientific">Symbiochloris irregularis</name>
    <dbReference type="NCBI Taxonomy" id="706552"/>
    <lineage>
        <taxon>Eukaryota</taxon>
        <taxon>Viridiplantae</taxon>
        <taxon>Chlorophyta</taxon>
        <taxon>core chlorophytes</taxon>
        <taxon>Trebouxiophyceae</taxon>
        <taxon>Trebouxiales</taxon>
        <taxon>Trebouxiaceae</taxon>
        <taxon>Symbiochloris</taxon>
    </lineage>
</organism>
<comment type="caution">
    <text evidence="3">The sequence shown here is derived from an EMBL/GenBank/DDBJ whole genome shotgun (WGS) entry which is preliminary data.</text>
</comment>
<gene>
    <name evidence="3" type="ORF">WJX73_004610</name>
</gene>
<accession>A0AAW1PUX1</accession>
<dbReference type="InterPro" id="IPR016024">
    <property type="entry name" value="ARM-type_fold"/>
</dbReference>
<dbReference type="GO" id="GO:0000963">
    <property type="term" value="P:mitochondrial RNA processing"/>
    <property type="evidence" value="ECO:0007669"/>
    <property type="project" value="TreeGrafter"/>
</dbReference>
<keyword evidence="4" id="KW-1185">Reference proteome</keyword>
<feature type="domain" description="RAP" evidence="2">
    <location>
        <begin position="570"/>
        <end position="628"/>
    </location>
</feature>
<dbReference type="PANTHER" id="PTHR21228:SF40">
    <property type="entry name" value="LD45607P"/>
    <property type="match status" value="1"/>
</dbReference>
<evidence type="ECO:0000259" key="2">
    <source>
        <dbReference type="PROSITE" id="PS51286"/>
    </source>
</evidence>
<dbReference type="InterPro" id="IPR050870">
    <property type="entry name" value="FAST_kinase"/>
</dbReference>
<dbReference type="PROSITE" id="PS51286">
    <property type="entry name" value="RAP"/>
    <property type="match status" value="1"/>
</dbReference>
<proteinExistence type="predicted"/>
<dbReference type="SMART" id="SM00952">
    <property type="entry name" value="RAP"/>
    <property type="match status" value="1"/>
</dbReference>
<dbReference type="InterPro" id="IPR058917">
    <property type="entry name" value="RESC6_dom"/>
</dbReference>
<dbReference type="GO" id="GO:0005759">
    <property type="term" value="C:mitochondrial matrix"/>
    <property type="evidence" value="ECO:0007669"/>
    <property type="project" value="TreeGrafter"/>
</dbReference>
<evidence type="ECO:0000313" key="4">
    <source>
        <dbReference type="Proteomes" id="UP001465755"/>
    </source>
</evidence>
<sequence length="651" mass="71864">MDLHASRADPNAETGPASCCILRRLTSPSTLGAPIGHQWEGVSAGGRTAASRRAIRQNAFPDPGVSCQGRFASPLEDGSSSSSGRTRRAPMEINHNKAITKKLASAVHYQQVLDVVAESVNVFDEVNVATALHRLAKLQPHNPGAQPSPVIYADHFQQLVLAIKRQLHRFEAQAVSNTLWAFATLAYYPDDEVLDRLADHAATIIHTFRPQATSNTLWAFAKLAYTPCKALLEAAAQQIVCDLSKSVPQDISNTIWAYATLRHHPGQELMKGAAHQAAILMPRFKPQEIANTLWSYATLGHDPGSSLLDSIAGQMSDRIQHFRPQAVSNSLWAYAKLGYNPGSRLLDVTAHRATSMLHQYTSQEIANTLWALSTLEHHPGSRLLDAAAVQIARRVEQFSPQDTTNSMYGFAKLFHHPCNNLPGIVALYALRHWHRFKGSELANLLWSLSLLKAVPLDTWQALLTKLAQTPLENFDNADLHQLYQTYLLLDSASEACEHMGVQPLTRGFTDEMVEAIKGAWRLGVQRDGQLATLHEQVSRVLWRMGVVHRNQHILFDGMVCVDIVLEGDTIVLEVDEASHFAVNTWRPLGRTIARRCMLEAWGLVVRSIPFYEWSALQGLEQQKAYLGRLLSSVAVLSSTLGSPAPSTTPSS</sequence>
<dbReference type="Pfam" id="PF08373">
    <property type="entry name" value="RAP"/>
    <property type="match status" value="1"/>
</dbReference>
<reference evidence="3 4" key="1">
    <citation type="journal article" date="2024" name="Nat. Commun.">
        <title>Phylogenomics reveals the evolutionary origins of lichenization in chlorophyte algae.</title>
        <authorList>
            <person name="Puginier C."/>
            <person name="Libourel C."/>
            <person name="Otte J."/>
            <person name="Skaloud P."/>
            <person name="Haon M."/>
            <person name="Grisel S."/>
            <person name="Petersen M."/>
            <person name="Berrin J.G."/>
            <person name="Delaux P.M."/>
            <person name="Dal Grande F."/>
            <person name="Keller J."/>
        </authorList>
    </citation>
    <scope>NUCLEOTIDE SEQUENCE [LARGE SCALE GENOMIC DNA]</scope>
    <source>
        <strain evidence="3 4">SAG 2036</strain>
    </source>
</reference>
<dbReference type="EMBL" id="JALJOQ010000007">
    <property type="protein sequence ID" value="KAK9812353.1"/>
    <property type="molecule type" value="Genomic_DNA"/>
</dbReference>
<feature type="region of interest" description="Disordered" evidence="1">
    <location>
        <begin position="64"/>
        <end position="88"/>
    </location>
</feature>
<dbReference type="GO" id="GO:0003723">
    <property type="term" value="F:RNA binding"/>
    <property type="evidence" value="ECO:0007669"/>
    <property type="project" value="TreeGrafter"/>
</dbReference>
<evidence type="ECO:0000256" key="1">
    <source>
        <dbReference type="SAM" id="MobiDB-lite"/>
    </source>
</evidence>
<dbReference type="InterPro" id="IPR013584">
    <property type="entry name" value="RAP"/>
</dbReference>
<dbReference type="InterPro" id="IPR011632">
    <property type="entry name" value="DUF1601"/>
</dbReference>
<dbReference type="GO" id="GO:0044528">
    <property type="term" value="P:regulation of mitochondrial mRNA stability"/>
    <property type="evidence" value="ECO:0007669"/>
    <property type="project" value="TreeGrafter"/>
</dbReference>
<evidence type="ECO:0000313" key="3">
    <source>
        <dbReference type="EMBL" id="KAK9812353.1"/>
    </source>
</evidence>
<dbReference type="Pfam" id="PF07671">
    <property type="entry name" value="DUF1601"/>
    <property type="match status" value="1"/>
</dbReference>
<dbReference type="Pfam" id="PF26188">
    <property type="entry name" value="RESC6"/>
    <property type="match status" value="1"/>
</dbReference>
<protein>
    <recommendedName>
        <fullName evidence="2">RAP domain-containing protein</fullName>
    </recommendedName>
</protein>
<name>A0AAW1PUX1_9CHLO</name>
<dbReference type="Proteomes" id="UP001465755">
    <property type="component" value="Unassembled WGS sequence"/>
</dbReference>